<dbReference type="OrthoDB" id="9788030at2"/>
<dbReference type="InterPro" id="IPR052029">
    <property type="entry name" value="PpiD_chaperone"/>
</dbReference>
<evidence type="ECO:0000256" key="8">
    <source>
        <dbReference type="SAM" id="Phobius"/>
    </source>
</evidence>
<evidence type="ECO:0000259" key="9">
    <source>
        <dbReference type="Pfam" id="PF13145"/>
    </source>
</evidence>
<dbReference type="GO" id="GO:0003755">
    <property type="term" value="F:peptidyl-prolyl cis-trans isomerase activity"/>
    <property type="evidence" value="ECO:0007669"/>
    <property type="project" value="InterPro"/>
</dbReference>
<keyword evidence="4 8" id="KW-1133">Transmembrane helix</keyword>
<comment type="subcellular location">
    <subcellularLocation>
        <location evidence="1">Cell membrane</location>
        <topology evidence="1">Single-pass type II membrane protein</topology>
    </subcellularLocation>
</comment>
<evidence type="ECO:0000256" key="6">
    <source>
        <dbReference type="ARBA" id="ARBA00023186"/>
    </source>
</evidence>
<evidence type="ECO:0000256" key="1">
    <source>
        <dbReference type="ARBA" id="ARBA00004401"/>
    </source>
</evidence>
<dbReference type="Gene3D" id="1.10.4030.10">
    <property type="entry name" value="Porin chaperone SurA, peptide-binding domain"/>
    <property type="match status" value="1"/>
</dbReference>
<dbReference type="PANTHER" id="PTHR47529">
    <property type="entry name" value="PEPTIDYL-PROLYL CIS-TRANS ISOMERASE D"/>
    <property type="match status" value="1"/>
</dbReference>
<dbReference type="PANTHER" id="PTHR47529:SF1">
    <property type="entry name" value="PERIPLASMIC CHAPERONE PPID"/>
    <property type="match status" value="1"/>
</dbReference>
<dbReference type="GO" id="GO:0005886">
    <property type="term" value="C:plasma membrane"/>
    <property type="evidence" value="ECO:0007669"/>
    <property type="project" value="UniProtKB-SubCell"/>
</dbReference>
<accession>A0A2P8QZM7</accession>
<feature type="domain" description="PpiC" evidence="9">
    <location>
        <begin position="239"/>
        <end position="356"/>
    </location>
</feature>
<gene>
    <name evidence="10" type="ORF">CQ405_06115</name>
</gene>
<dbReference type="RefSeq" id="WP_106871751.1">
    <property type="nucleotide sequence ID" value="NZ_CP053841.1"/>
</dbReference>
<dbReference type="InterPro" id="IPR027304">
    <property type="entry name" value="Trigger_fact/SurA_dom_sf"/>
</dbReference>
<evidence type="ECO:0000256" key="2">
    <source>
        <dbReference type="ARBA" id="ARBA00022475"/>
    </source>
</evidence>
<keyword evidence="5 8" id="KW-0472">Membrane</keyword>
<comment type="similarity">
    <text evidence="7">Belongs to the PpiD chaperone family.</text>
</comment>
<keyword evidence="2" id="KW-1003">Cell membrane</keyword>
<evidence type="ECO:0000313" key="10">
    <source>
        <dbReference type="EMBL" id="PSM51706.1"/>
    </source>
</evidence>
<protein>
    <recommendedName>
        <fullName evidence="9">PpiC domain-containing protein</fullName>
    </recommendedName>
</protein>
<comment type="caution">
    <text evidence="10">The sequence shown here is derived from an EMBL/GenBank/DDBJ whole genome shotgun (WGS) entry which is preliminary data.</text>
</comment>
<evidence type="ECO:0000256" key="4">
    <source>
        <dbReference type="ARBA" id="ARBA00022989"/>
    </source>
</evidence>
<dbReference type="InterPro" id="IPR000297">
    <property type="entry name" value="PPIase_PpiC"/>
</dbReference>
<evidence type="ECO:0000313" key="11">
    <source>
        <dbReference type="Proteomes" id="UP000240535"/>
    </source>
</evidence>
<proteinExistence type="inferred from homology"/>
<keyword evidence="11" id="KW-1185">Reference proteome</keyword>
<organism evidence="10 11">
    <name type="scientific">Campylobacter blaseri</name>
    <dbReference type="NCBI Taxonomy" id="2042961"/>
    <lineage>
        <taxon>Bacteria</taxon>
        <taxon>Pseudomonadati</taxon>
        <taxon>Campylobacterota</taxon>
        <taxon>Epsilonproteobacteria</taxon>
        <taxon>Campylobacterales</taxon>
        <taxon>Campylobacteraceae</taxon>
        <taxon>Campylobacter</taxon>
    </lineage>
</organism>
<keyword evidence="3 8" id="KW-0812">Transmembrane</keyword>
<evidence type="ECO:0000256" key="5">
    <source>
        <dbReference type="ARBA" id="ARBA00023136"/>
    </source>
</evidence>
<dbReference type="Pfam" id="PF13145">
    <property type="entry name" value="Rotamase_2"/>
    <property type="match status" value="1"/>
</dbReference>
<reference evidence="11" key="1">
    <citation type="submission" date="2017-10" db="EMBL/GenBank/DDBJ databases">
        <title>Campylobacter species from seals.</title>
        <authorList>
            <person name="Gilbert M.J."/>
            <person name="Zomer A.L."/>
            <person name="Timmerman A.J."/>
            <person name="Duim B."/>
            <person name="Wagenaar J.A."/>
        </authorList>
    </citation>
    <scope>NUCLEOTIDE SEQUENCE [LARGE SCALE GENOMIC DNA]</scope>
    <source>
        <strain evidence="11">17S00004-5</strain>
    </source>
</reference>
<evidence type="ECO:0000256" key="3">
    <source>
        <dbReference type="ARBA" id="ARBA00022692"/>
    </source>
</evidence>
<dbReference type="SUPFAM" id="SSF109998">
    <property type="entry name" value="Triger factor/SurA peptide-binding domain-like"/>
    <property type="match status" value="1"/>
</dbReference>
<dbReference type="EMBL" id="PDHH01000005">
    <property type="protein sequence ID" value="PSM51706.1"/>
    <property type="molecule type" value="Genomic_DNA"/>
</dbReference>
<feature type="transmembrane region" description="Helical" evidence="8">
    <location>
        <begin position="12"/>
        <end position="31"/>
    </location>
</feature>
<keyword evidence="6" id="KW-0143">Chaperone</keyword>
<sequence>MINWMQKNKKYLIPTIWVSTIAFVGAGFVGWGQYSLNKNKSTAVAKVGNTPITIKEFQQKYNNLYNFFSAIGGGMTQEQADSMNLEQIALNSSIQDTMRLNFAHDLGIGGSDKDIANYLISMSEFQRDGKFDEDLYKSSLANLRIKPVDFEKDLKKNIIADKLSHALNIPTNDKDLELLASAYFMQDRLSIDVIEVKPENITASMDEIKKYWQENKDKYKTIKSYDIDTYFISIDNVVVSDEDIKKYWEENKNQYISSDDKLMEFEEAKDKATKDYKFDAVKSDSLKKYLSLKKEEDSTTDKMSIFENDIEFPIENLKDKEVGEFIKPFIYKNGYLIAKISKVNEPKAMEFEKAKELAEADYKDQKAKDDLEKLAISSLENFKGKDIGFVSRDTTKSFDNISEGEFAIFLNELFSTNNKTKGYAKLENKAILYEITDQKLANAEIINENKSILEENAFSLKNNQLQQDLLNLLQKRYKVEYYYKGSNLE</sequence>
<dbReference type="AlphaFoldDB" id="A0A2P8QZM7"/>
<dbReference type="Proteomes" id="UP000240535">
    <property type="component" value="Unassembled WGS sequence"/>
</dbReference>
<dbReference type="Pfam" id="PF13624">
    <property type="entry name" value="SurA_N_3"/>
    <property type="match status" value="1"/>
</dbReference>
<name>A0A2P8QZM7_9BACT</name>
<evidence type="ECO:0000256" key="7">
    <source>
        <dbReference type="ARBA" id="ARBA00038408"/>
    </source>
</evidence>